<evidence type="ECO:0000256" key="3">
    <source>
        <dbReference type="ARBA" id="ARBA00023082"/>
    </source>
</evidence>
<dbReference type="EMBL" id="FWXH01000007">
    <property type="protein sequence ID" value="SMC24389.1"/>
    <property type="molecule type" value="Genomic_DNA"/>
</dbReference>
<evidence type="ECO:0000256" key="4">
    <source>
        <dbReference type="ARBA" id="ARBA00023163"/>
    </source>
</evidence>
<dbReference type="InterPro" id="IPR013249">
    <property type="entry name" value="RNA_pol_sigma70_r4_t2"/>
</dbReference>
<dbReference type="RefSeq" id="WP_242950536.1">
    <property type="nucleotide sequence ID" value="NZ_FWXH01000007.1"/>
</dbReference>
<dbReference type="Pfam" id="PF04542">
    <property type="entry name" value="Sigma70_r2"/>
    <property type="match status" value="1"/>
</dbReference>
<name>A0A1W1XK86_9CLOT</name>
<feature type="domain" description="RNA polymerase sigma factor 70 region 4 type 2" evidence="6">
    <location>
        <begin position="110"/>
        <end position="162"/>
    </location>
</feature>
<dbReference type="Pfam" id="PF08281">
    <property type="entry name" value="Sigma70_r4_2"/>
    <property type="match status" value="1"/>
</dbReference>
<dbReference type="Gene3D" id="1.10.10.10">
    <property type="entry name" value="Winged helix-like DNA-binding domain superfamily/Winged helix DNA-binding domain"/>
    <property type="match status" value="1"/>
</dbReference>
<dbReference type="SUPFAM" id="SSF88946">
    <property type="entry name" value="Sigma2 domain of RNA polymerase sigma factors"/>
    <property type="match status" value="1"/>
</dbReference>
<reference evidence="7 8" key="1">
    <citation type="submission" date="2017-04" db="EMBL/GenBank/DDBJ databases">
        <authorList>
            <person name="Afonso C.L."/>
            <person name="Miller P.J."/>
            <person name="Scott M.A."/>
            <person name="Spackman E."/>
            <person name="Goraichik I."/>
            <person name="Dimitrov K.M."/>
            <person name="Suarez D.L."/>
            <person name="Swayne D.E."/>
        </authorList>
    </citation>
    <scope>NUCLEOTIDE SEQUENCE [LARGE SCALE GENOMIC DNA]</scope>
    <source>
        <strain evidence="7 8">DSM 12555</strain>
    </source>
</reference>
<dbReference type="GO" id="GO:0016987">
    <property type="term" value="F:sigma factor activity"/>
    <property type="evidence" value="ECO:0007669"/>
    <property type="project" value="UniProtKB-KW"/>
</dbReference>
<dbReference type="InterPro" id="IPR039425">
    <property type="entry name" value="RNA_pol_sigma-70-like"/>
</dbReference>
<dbReference type="PANTHER" id="PTHR43133">
    <property type="entry name" value="RNA POLYMERASE ECF-TYPE SIGMA FACTO"/>
    <property type="match status" value="1"/>
</dbReference>
<dbReference type="PANTHER" id="PTHR43133:SF51">
    <property type="entry name" value="RNA POLYMERASE SIGMA FACTOR"/>
    <property type="match status" value="1"/>
</dbReference>
<dbReference type="InterPro" id="IPR014284">
    <property type="entry name" value="RNA_pol_sigma-70_dom"/>
</dbReference>
<feature type="domain" description="RNA polymerase sigma-70 region 2" evidence="5">
    <location>
        <begin position="21"/>
        <end position="87"/>
    </location>
</feature>
<evidence type="ECO:0000313" key="8">
    <source>
        <dbReference type="Proteomes" id="UP000192468"/>
    </source>
</evidence>
<dbReference type="STRING" id="1121291.SAMN02745134_02143"/>
<evidence type="ECO:0000313" key="7">
    <source>
        <dbReference type="EMBL" id="SMC24389.1"/>
    </source>
</evidence>
<keyword evidence="8" id="KW-1185">Reference proteome</keyword>
<dbReference type="InterPro" id="IPR013324">
    <property type="entry name" value="RNA_pol_sigma_r3/r4-like"/>
</dbReference>
<keyword evidence="4" id="KW-0804">Transcription</keyword>
<accession>A0A1W1XK86</accession>
<dbReference type="InterPro" id="IPR036388">
    <property type="entry name" value="WH-like_DNA-bd_sf"/>
</dbReference>
<evidence type="ECO:0000256" key="1">
    <source>
        <dbReference type="ARBA" id="ARBA00010641"/>
    </source>
</evidence>
<evidence type="ECO:0000259" key="5">
    <source>
        <dbReference type="Pfam" id="PF04542"/>
    </source>
</evidence>
<dbReference type="AlphaFoldDB" id="A0A1W1XK86"/>
<dbReference type="CDD" id="cd06171">
    <property type="entry name" value="Sigma70_r4"/>
    <property type="match status" value="1"/>
</dbReference>
<keyword evidence="3" id="KW-0731">Sigma factor</keyword>
<dbReference type="NCBIfam" id="TIGR02937">
    <property type="entry name" value="sigma70-ECF"/>
    <property type="match status" value="1"/>
</dbReference>
<dbReference type="Proteomes" id="UP000192468">
    <property type="component" value="Unassembled WGS sequence"/>
</dbReference>
<evidence type="ECO:0000256" key="2">
    <source>
        <dbReference type="ARBA" id="ARBA00023015"/>
    </source>
</evidence>
<dbReference type="InterPro" id="IPR013325">
    <property type="entry name" value="RNA_pol_sigma_r2"/>
</dbReference>
<proteinExistence type="inferred from homology"/>
<keyword evidence="2" id="KW-0805">Transcription regulation</keyword>
<sequence>MDDQDLMSRIKCGNQEAFIDLVNCYKKRIIVLCYSYTNDGYEAEDLSQDVFITFYRSANKFRGECSIATYLYKIALSKCKDFKRKKSIKFMLFNGFSKEKGKIEELDEKLYIRECINELPNNIKIPIVLYYYVGLDQKEIGRILNVSVRTVEGRIYRGKNKLKNIFSKEGIVYAGKMGLHR</sequence>
<dbReference type="GO" id="GO:0003677">
    <property type="term" value="F:DNA binding"/>
    <property type="evidence" value="ECO:0007669"/>
    <property type="project" value="InterPro"/>
</dbReference>
<evidence type="ECO:0000259" key="6">
    <source>
        <dbReference type="Pfam" id="PF08281"/>
    </source>
</evidence>
<dbReference type="Gene3D" id="1.10.1740.10">
    <property type="match status" value="1"/>
</dbReference>
<dbReference type="InterPro" id="IPR007627">
    <property type="entry name" value="RNA_pol_sigma70_r2"/>
</dbReference>
<dbReference type="GO" id="GO:0006352">
    <property type="term" value="P:DNA-templated transcription initiation"/>
    <property type="evidence" value="ECO:0007669"/>
    <property type="project" value="InterPro"/>
</dbReference>
<comment type="similarity">
    <text evidence="1">Belongs to the sigma-70 factor family. ECF subfamily.</text>
</comment>
<organism evidence="7 8">
    <name type="scientific">Clostridium acidisoli DSM 12555</name>
    <dbReference type="NCBI Taxonomy" id="1121291"/>
    <lineage>
        <taxon>Bacteria</taxon>
        <taxon>Bacillati</taxon>
        <taxon>Bacillota</taxon>
        <taxon>Clostridia</taxon>
        <taxon>Eubacteriales</taxon>
        <taxon>Clostridiaceae</taxon>
        <taxon>Clostridium</taxon>
    </lineage>
</organism>
<gene>
    <name evidence="7" type="ORF">SAMN02745134_02143</name>
</gene>
<protein>
    <submittedName>
        <fullName evidence="7">RNA polymerase sigma-70 factor, ECF subfamily</fullName>
    </submittedName>
</protein>
<dbReference type="SUPFAM" id="SSF88659">
    <property type="entry name" value="Sigma3 and sigma4 domains of RNA polymerase sigma factors"/>
    <property type="match status" value="1"/>
</dbReference>